<dbReference type="EMBL" id="JAHIBW010000005">
    <property type="protein sequence ID" value="KAG7310260.1"/>
    <property type="molecule type" value="Genomic_DNA"/>
</dbReference>
<dbReference type="InterPro" id="IPR052055">
    <property type="entry name" value="Hepadnavirus_pol/RT"/>
</dbReference>
<dbReference type="PANTHER" id="PTHR33050:SF7">
    <property type="entry name" value="RIBONUCLEASE H"/>
    <property type="match status" value="1"/>
</dbReference>
<dbReference type="PANTHER" id="PTHR33050">
    <property type="entry name" value="REVERSE TRANSCRIPTASE DOMAIN-CONTAINING PROTEIN"/>
    <property type="match status" value="1"/>
</dbReference>
<name>A0ABQ7QZ11_PLUXY</name>
<gene>
    <name evidence="1" type="ORF">JYU34_003010</name>
</gene>
<comment type="caution">
    <text evidence="1">The sequence shown here is derived from an EMBL/GenBank/DDBJ whole genome shotgun (WGS) entry which is preliminary data.</text>
</comment>
<keyword evidence="2" id="KW-1185">Reference proteome</keyword>
<evidence type="ECO:0000313" key="2">
    <source>
        <dbReference type="Proteomes" id="UP000823941"/>
    </source>
</evidence>
<dbReference type="Proteomes" id="UP000823941">
    <property type="component" value="Chromosome 5"/>
</dbReference>
<proteinExistence type="predicted"/>
<organism evidence="1 2">
    <name type="scientific">Plutella xylostella</name>
    <name type="common">Diamondback moth</name>
    <name type="synonym">Plutella maculipennis</name>
    <dbReference type="NCBI Taxonomy" id="51655"/>
    <lineage>
        <taxon>Eukaryota</taxon>
        <taxon>Metazoa</taxon>
        <taxon>Ecdysozoa</taxon>
        <taxon>Arthropoda</taxon>
        <taxon>Hexapoda</taxon>
        <taxon>Insecta</taxon>
        <taxon>Pterygota</taxon>
        <taxon>Neoptera</taxon>
        <taxon>Endopterygota</taxon>
        <taxon>Lepidoptera</taxon>
        <taxon>Glossata</taxon>
        <taxon>Ditrysia</taxon>
        <taxon>Yponomeutoidea</taxon>
        <taxon>Plutellidae</taxon>
        <taxon>Plutella</taxon>
    </lineage>
</organism>
<reference evidence="1 2" key="1">
    <citation type="submission" date="2021-06" db="EMBL/GenBank/DDBJ databases">
        <title>A haploid diamondback moth (Plutella xylostella L.) genome assembly resolves 31 chromosomes and identifies a diamide resistance mutation.</title>
        <authorList>
            <person name="Ward C.M."/>
            <person name="Perry K.D."/>
            <person name="Baker G."/>
            <person name="Powis K."/>
            <person name="Heckel D.G."/>
            <person name="Baxter S.W."/>
        </authorList>
    </citation>
    <scope>NUCLEOTIDE SEQUENCE [LARGE SCALE GENOMIC DNA]</scope>
    <source>
        <strain evidence="1 2">LV</strain>
        <tissue evidence="1">Single pupa</tissue>
    </source>
</reference>
<accession>A0ABQ7QZ11</accession>
<protein>
    <submittedName>
        <fullName evidence="1">Uncharacterized protein</fullName>
    </submittedName>
</protein>
<sequence length="147" mass="17084">MSLSEEAFTKIVHRLGQPEIDLFASRTNAKCDTYVSWKPDPDAISVDAFTQNWNRWFFYAFPPYSLILKCLQKIMFDKSSGILVFPYWPSQPWFPLLKSMLSSEIIILNDEVQHIFSQRCPPAREHTLAAARLCGSRSLEEELRRLP</sequence>
<evidence type="ECO:0000313" key="1">
    <source>
        <dbReference type="EMBL" id="KAG7310260.1"/>
    </source>
</evidence>